<keyword evidence="4 8" id="KW-0812">Transmembrane</keyword>
<dbReference type="AlphaFoldDB" id="C1N7X2"/>
<dbReference type="Pfam" id="PF00892">
    <property type="entry name" value="EamA"/>
    <property type="match status" value="1"/>
</dbReference>
<dbReference type="GeneID" id="9689424"/>
<evidence type="ECO:0000256" key="2">
    <source>
        <dbReference type="ARBA" id="ARBA00007635"/>
    </source>
</evidence>
<dbReference type="PANTHER" id="PTHR42920:SF5">
    <property type="entry name" value="EAMA DOMAIN-CONTAINING PROTEIN"/>
    <property type="match status" value="1"/>
</dbReference>
<evidence type="ECO:0000256" key="5">
    <source>
        <dbReference type="ARBA" id="ARBA00022989"/>
    </source>
</evidence>
<evidence type="ECO:0000313" key="11">
    <source>
        <dbReference type="Proteomes" id="UP000001876"/>
    </source>
</evidence>
<evidence type="ECO:0000313" key="10">
    <source>
        <dbReference type="EMBL" id="EEH51605.1"/>
    </source>
</evidence>
<feature type="transmembrane region" description="Helical" evidence="8">
    <location>
        <begin position="246"/>
        <end position="264"/>
    </location>
</feature>
<dbReference type="RefSeq" id="XP_003063983.1">
    <property type="nucleotide sequence ID" value="XM_003063937.1"/>
</dbReference>
<dbReference type="PANTHER" id="PTHR42920">
    <property type="entry name" value="OS03G0707200 PROTEIN-RELATED"/>
    <property type="match status" value="1"/>
</dbReference>
<dbReference type="OrthoDB" id="2017960at2759"/>
<feature type="compositionally biased region" description="Low complexity" evidence="7">
    <location>
        <begin position="91"/>
        <end position="102"/>
    </location>
</feature>
<comment type="similarity">
    <text evidence="2">Belongs to the drug/metabolite transporter (DMT) superfamily. Plant drug/metabolite exporter (P-DME) (TC 2.A.7.4) family.</text>
</comment>
<feature type="transmembrane region" description="Helical" evidence="8">
    <location>
        <begin position="367"/>
        <end position="385"/>
    </location>
</feature>
<feature type="transmembrane region" description="Helical" evidence="8">
    <location>
        <begin position="116"/>
        <end position="135"/>
    </location>
</feature>
<dbReference type="eggNOG" id="ENOG502S191">
    <property type="taxonomic scope" value="Eukaryota"/>
</dbReference>
<keyword evidence="11" id="KW-1185">Reference proteome</keyword>
<name>C1N7X2_MICPC</name>
<dbReference type="SUPFAM" id="SSF103481">
    <property type="entry name" value="Multidrug resistance efflux transporter EmrE"/>
    <property type="match status" value="1"/>
</dbReference>
<feature type="transmembrane region" description="Helical" evidence="8">
    <location>
        <begin position="276"/>
        <end position="300"/>
    </location>
</feature>
<keyword evidence="3" id="KW-1003">Cell membrane</keyword>
<evidence type="ECO:0000256" key="3">
    <source>
        <dbReference type="ARBA" id="ARBA00022475"/>
    </source>
</evidence>
<evidence type="ECO:0000256" key="8">
    <source>
        <dbReference type="SAM" id="Phobius"/>
    </source>
</evidence>
<evidence type="ECO:0000259" key="9">
    <source>
        <dbReference type="Pfam" id="PF00892"/>
    </source>
</evidence>
<dbReference type="InterPro" id="IPR051258">
    <property type="entry name" value="Diverse_Substrate_Transporter"/>
</dbReference>
<proteinExistence type="inferred from homology"/>
<evidence type="ECO:0000256" key="6">
    <source>
        <dbReference type="ARBA" id="ARBA00023136"/>
    </source>
</evidence>
<gene>
    <name evidence="10" type="ORF">MICPUCDRAFT_49085</name>
</gene>
<protein>
    <submittedName>
        <fullName evidence="10">Drug/Metabolite transporter superfamily</fullName>
    </submittedName>
</protein>
<dbReference type="InterPro" id="IPR037185">
    <property type="entry name" value="EmrE-like"/>
</dbReference>
<sequence length="458" mass="46576">MFVATTSALVARANVAVDRRVRLRASDSPRLAARPRASPRVAAASRASAIAVPTASTAAAAAARASGRGVPTPRGRAGLLRASDPSDADAESAPLASSATASTDGDVKGVWYGRGLLLFVAAAYGTLSVAFKYVYGLPGPPSAGTIGAVRGVFAALCFVPMLLNESKRKAAAAGAGASTQGGEKKWMGGKSFWLAAVELAFWNLAAQGACNIALLFTDATRVSFLTQASIAFTPVLVSMDGEKVARVTWAGCALAIVGVVLLGFDGGGAVAEAATSAAVGLNVGDVIALFGAASYSMYIFRISTFGRKGMPGNLTQARSIHWSPYDRVGVAWKTVILAFLYCLWFGADFARWWAAPAGVVAAPWAGWANPVAWAVLLFTAVVPGYLADVCQAKGQESVSASESQVLLAGEPLFAAVFGAALLGESLGTWGYVGGAGLVAGAILAGLDDGSGSGEEKSA</sequence>
<dbReference type="KEGG" id="mpp:MICPUCDRAFT_49085"/>
<reference evidence="10 11" key="1">
    <citation type="journal article" date="2009" name="Science">
        <title>Green evolution and dynamic adaptations revealed by genomes of the marine picoeukaryotes Micromonas.</title>
        <authorList>
            <person name="Worden A.Z."/>
            <person name="Lee J.H."/>
            <person name="Mock T."/>
            <person name="Rouze P."/>
            <person name="Simmons M.P."/>
            <person name="Aerts A.L."/>
            <person name="Allen A.E."/>
            <person name="Cuvelier M.L."/>
            <person name="Derelle E."/>
            <person name="Everett M.V."/>
            <person name="Foulon E."/>
            <person name="Grimwood J."/>
            <person name="Gundlach H."/>
            <person name="Henrissat B."/>
            <person name="Napoli C."/>
            <person name="McDonald S.M."/>
            <person name="Parker M.S."/>
            <person name="Rombauts S."/>
            <person name="Salamov A."/>
            <person name="Von Dassow P."/>
            <person name="Badger J.H."/>
            <person name="Coutinho P.M."/>
            <person name="Demir E."/>
            <person name="Dubchak I."/>
            <person name="Gentemann C."/>
            <person name="Eikrem W."/>
            <person name="Gready J.E."/>
            <person name="John U."/>
            <person name="Lanier W."/>
            <person name="Lindquist E.A."/>
            <person name="Lucas S."/>
            <person name="Mayer K.F."/>
            <person name="Moreau H."/>
            <person name="Not F."/>
            <person name="Otillar R."/>
            <person name="Panaud O."/>
            <person name="Pangilinan J."/>
            <person name="Paulsen I."/>
            <person name="Piegu B."/>
            <person name="Poliakov A."/>
            <person name="Robbens S."/>
            <person name="Schmutz J."/>
            <person name="Toulza E."/>
            <person name="Wyss T."/>
            <person name="Zelensky A."/>
            <person name="Zhou K."/>
            <person name="Armbrust E.V."/>
            <person name="Bhattacharya D."/>
            <person name="Goodenough U.W."/>
            <person name="Van de Peer Y."/>
            <person name="Grigoriev I.V."/>
        </authorList>
    </citation>
    <scope>NUCLEOTIDE SEQUENCE [LARGE SCALE GENOMIC DNA]</scope>
    <source>
        <strain evidence="10 11">CCMP1545</strain>
    </source>
</reference>
<evidence type="ECO:0000256" key="4">
    <source>
        <dbReference type="ARBA" id="ARBA00022692"/>
    </source>
</evidence>
<feature type="transmembrane region" description="Helical" evidence="8">
    <location>
        <begin position="328"/>
        <end position="347"/>
    </location>
</feature>
<keyword evidence="5 8" id="KW-1133">Transmembrane helix</keyword>
<feature type="region of interest" description="Disordered" evidence="7">
    <location>
        <begin position="63"/>
        <end position="102"/>
    </location>
</feature>
<comment type="subcellular location">
    <subcellularLocation>
        <location evidence="1">Cell membrane</location>
        <topology evidence="1">Multi-pass membrane protein</topology>
    </subcellularLocation>
</comment>
<dbReference type="OMA" id="MYVYRIG"/>
<feature type="transmembrane region" description="Helical" evidence="8">
    <location>
        <begin position="141"/>
        <end position="163"/>
    </location>
</feature>
<feature type="domain" description="EamA" evidence="9">
    <location>
        <begin position="362"/>
        <end position="444"/>
    </location>
</feature>
<dbReference type="Proteomes" id="UP000001876">
    <property type="component" value="Unassembled WGS sequence"/>
</dbReference>
<evidence type="ECO:0000256" key="1">
    <source>
        <dbReference type="ARBA" id="ARBA00004651"/>
    </source>
</evidence>
<dbReference type="EMBL" id="GG663750">
    <property type="protein sequence ID" value="EEH51605.1"/>
    <property type="molecule type" value="Genomic_DNA"/>
</dbReference>
<keyword evidence="6 8" id="KW-0472">Membrane</keyword>
<dbReference type="InterPro" id="IPR000620">
    <property type="entry name" value="EamA_dom"/>
</dbReference>
<dbReference type="GO" id="GO:0005886">
    <property type="term" value="C:plasma membrane"/>
    <property type="evidence" value="ECO:0007669"/>
    <property type="project" value="UniProtKB-SubCell"/>
</dbReference>
<evidence type="ECO:0000256" key="7">
    <source>
        <dbReference type="SAM" id="MobiDB-lite"/>
    </source>
</evidence>
<accession>C1N7X2</accession>
<organism evidence="11">
    <name type="scientific">Micromonas pusilla (strain CCMP1545)</name>
    <name type="common">Picoplanktonic green alga</name>
    <dbReference type="NCBI Taxonomy" id="564608"/>
    <lineage>
        <taxon>Eukaryota</taxon>
        <taxon>Viridiplantae</taxon>
        <taxon>Chlorophyta</taxon>
        <taxon>Mamiellophyceae</taxon>
        <taxon>Mamiellales</taxon>
        <taxon>Mamiellaceae</taxon>
        <taxon>Micromonas</taxon>
    </lineage>
</organism>